<dbReference type="RefSeq" id="WP_202767095.1">
    <property type="nucleotide sequence ID" value="NZ_JAESWA010000022.1"/>
</dbReference>
<comment type="similarity">
    <text evidence="1">Belongs to the Nudix hydrolase family.</text>
</comment>
<dbReference type="PANTHER" id="PTHR43736">
    <property type="entry name" value="ADP-RIBOSE PYROPHOSPHATASE"/>
    <property type="match status" value="1"/>
</dbReference>
<comment type="caution">
    <text evidence="4">The sequence shown here is derived from an EMBL/GenBank/DDBJ whole genome shotgun (WGS) entry which is preliminary data.</text>
</comment>
<dbReference type="InterPro" id="IPR000086">
    <property type="entry name" value="NUDIX_hydrolase_dom"/>
</dbReference>
<dbReference type="InterPro" id="IPR020476">
    <property type="entry name" value="Nudix_hydrolase"/>
</dbReference>
<evidence type="ECO:0000313" key="5">
    <source>
        <dbReference type="Proteomes" id="UP000623681"/>
    </source>
</evidence>
<dbReference type="EMBL" id="JAESWA010000022">
    <property type="protein sequence ID" value="MBL4931708.1"/>
    <property type="molecule type" value="Genomic_DNA"/>
</dbReference>
<proteinExistence type="inferred from homology"/>
<organism evidence="4 5">
    <name type="scientific">Clostridium paridis</name>
    <dbReference type="NCBI Taxonomy" id="2803863"/>
    <lineage>
        <taxon>Bacteria</taxon>
        <taxon>Bacillati</taxon>
        <taxon>Bacillota</taxon>
        <taxon>Clostridia</taxon>
        <taxon>Eubacteriales</taxon>
        <taxon>Clostridiaceae</taxon>
        <taxon>Clostridium</taxon>
    </lineage>
</organism>
<sequence length="137" mass="16196">MNNKIIYFATKALIIKDNKFLAVHKSSVDHNLFELPGGRLEYGETPEETLDREIKEELSLKVNPLRILDTWTYIDDNFQIAGIIYLCTIKEGTVTLSDEHDRFEWLPFEKESTKYMNCIFEGRMNKWDFEVLLKELQ</sequence>
<dbReference type="PRINTS" id="PR00502">
    <property type="entry name" value="NUDIXFAMILY"/>
</dbReference>
<evidence type="ECO:0000256" key="1">
    <source>
        <dbReference type="ARBA" id="ARBA00005582"/>
    </source>
</evidence>
<dbReference type="GO" id="GO:0016787">
    <property type="term" value="F:hydrolase activity"/>
    <property type="evidence" value="ECO:0007669"/>
    <property type="project" value="UniProtKB-KW"/>
</dbReference>
<evidence type="ECO:0000256" key="2">
    <source>
        <dbReference type="ARBA" id="ARBA00022801"/>
    </source>
</evidence>
<protein>
    <submittedName>
        <fullName evidence="4">NUDIX domain-containing protein</fullName>
    </submittedName>
</protein>
<dbReference type="Proteomes" id="UP000623681">
    <property type="component" value="Unassembled WGS sequence"/>
</dbReference>
<evidence type="ECO:0000313" key="4">
    <source>
        <dbReference type="EMBL" id="MBL4931708.1"/>
    </source>
</evidence>
<dbReference type="InterPro" id="IPR015797">
    <property type="entry name" value="NUDIX_hydrolase-like_dom_sf"/>
</dbReference>
<dbReference type="AlphaFoldDB" id="A0A937K4N2"/>
<name>A0A937K4N2_9CLOT</name>
<keyword evidence="5" id="KW-1185">Reference proteome</keyword>
<evidence type="ECO:0000259" key="3">
    <source>
        <dbReference type="PROSITE" id="PS51462"/>
    </source>
</evidence>
<accession>A0A937K4N2</accession>
<dbReference type="CDD" id="cd04699">
    <property type="entry name" value="NUDIX_MutT_Nudt1"/>
    <property type="match status" value="1"/>
</dbReference>
<dbReference type="PROSITE" id="PS51462">
    <property type="entry name" value="NUDIX"/>
    <property type="match status" value="1"/>
</dbReference>
<reference evidence="4" key="1">
    <citation type="submission" date="2021-01" db="EMBL/GenBank/DDBJ databases">
        <title>Genome public.</title>
        <authorList>
            <person name="Liu C."/>
            <person name="Sun Q."/>
        </authorList>
    </citation>
    <scope>NUCLEOTIDE SEQUENCE</scope>
    <source>
        <strain evidence="4">YIM B02565</strain>
    </source>
</reference>
<dbReference type="PANTHER" id="PTHR43736:SF1">
    <property type="entry name" value="DIHYDRONEOPTERIN TRIPHOSPHATE DIPHOSPHATASE"/>
    <property type="match status" value="1"/>
</dbReference>
<keyword evidence="2" id="KW-0378">Hydrolase</keyword>
<dbReference type="Pfam" id="PF00293">
    <property type="entry name" value="NUDIX"/>
    <property type="match status" value="1"/>
</dbReference>
<dbReference type="Gene3D" id="3.90.79.10">
    <property type="entry name" value="Nucleoside Triphosphate Pyrophosphohydrolase"/>
    <property type="match status" value="1"/>
</dbReference>
<feature type="domain" description="Nudix hydrolase" evidence="3">
    <location>
        <begin position="5"/>
        <end position="130"/>
    </location>
</feature>
<gene>
    <name evidence="4" type="ORF">JK634_07820</name>
</gene>
<dbReference type="SUPFAM" id="SSF55811">
    <property type="entry name" value="Nudix"/>
    <property type="match status" value="1"/>
</dbReference>